<dbReference type="GO" id="GO:0019509">
    <property type="term" value="P:L-methionine salvage from methylthioadenosine"/>
    <property type="evidence" value="ECO:0007669"/>
    <property type="project" value="UniProtKB-UniRule"/>
</dbReference>
<dbReference type="Pfam" id="PF00702">
    <property type="entry name" value="Hydrolase"/>
    <property type="match status" value="1"/>
</dbReference>
<evidence type="ECO:0000256" key="1">
    <source>
        <dbReference type="ARBA" id="ARBA00022605"/>
    </source>
</evidence>
<proteinExistence type="inferred from homology"/>
<accession>H0GTM9</accession>
<keyword evidence="8" id="KW-1185">Reference proteome</keyword>
<keyword evidence="5 6" id="KW-0486">Methionine biosynthesis</keyword>
<keyword evidence="6" id="KW-0963">Cytoplasm</keyword>
<dbReference type="SUPFAM" id="SSF56784">
    <property type="entry name" value="HAD-like"/>
    <property type="match status" value="1"/>
</dbReference>
<dbReference type="Gene3D" id="3.40.50.1000">
    <property type="entry name" value="HAD superfamily/HAD-like"/>
    <property type="match status" value="1"/>
</dbReference>
<dbReference type="Gene3D" id="1.10.720.60">
    <property type="match status" value="1"/>
</dbReference>
<keyword evidence="4 6" id="KW-0460">Magnesium</keyword>
<comment type="pathway">
    <text evidence="6">Amino-acid biosynthesis; L-methionine biosynthesis via salvage pathway; L-methionine from S-methyl-5-thio-alpha-D-ribose 1-phosphate: step 4/6.</text>
</comment>
<comment type="pathway">
    <text evidence="6">Amino-acid biosynthesis; L-methionine biosynthesis via salvage pathway; L-methionine from S-methyl-5-thio-alpha-D-ribose 1-phosphate: step 3/6.</text>
</comment>
<dbReference type="InterPro" id="IPR023943">
    <property type="entry name" value="Enolase-ppase_E1"/>
</dbReference>
<evidence type="ECO:0000256" key="6">
    <source>
        <dbReference type="HAMAP-Rule" id="MF_03117"/>
    </source>
</evidence>
<dbReference type="EC" id="3.1.3.77" evidence="6"/>
<dbReference type="InterPro" id="IPR027511">
    <property type="entry name" value="ENOPH1_eukaryotes"/>
</dbReference>
<evidence type="ECO:0000256" key="2">
    <source>
        <dbReference type="ARBA" id="ARBA00022723"/>
    </source>
</evidence>
<protein>
    <recommendedName>
        <fullName evidence="6">Enolase-phosphatase E1</fullName>
        <ecNumber evidence="6">3.1.3.77</ecNumber>
    </recommendedName>
    <alternativeName>
        <fullName evidence="6">2,3-diketo-5-methylthio-1-phosphopentane phosphatase</fullName>
    </alternativeName>
    <alternativeName>
        <fullName evidence="6">Unknown transcript 4 protein</fullName>
    </alternativeName>
</protein>
<feature type="binding site" evidence="6">
    <location>
        <position position="161"/>
    </location>
    <ligand>
        <name>substrate</name>
    </ligand>
</feature>
<evidence type="ECO:0000313" key="7">
    <source>
        <dbReference type="EMBL" id="EHN02848.1"/>
    </source>
</evidence>
<comment type="subcellular location">
    <subcellularLocation>
        <location evidence="6">Cytoplasm</location>
    </subcellularLocation>
    <subcellularLocation>
        <location evidence="6">Nucleus</location>
    </subcellularLocation>
</comment>
<dbReference type="SFLD" id="SFLDG01129">
    <property type="entry name" value="C1.5:_HAD__Beta-PGM__Phosphata"/>
    <property type="match status" value="1"/>
</dbReference>
<organism evidence="7 8">
    <name type="scientific">Saccharomyces cerevisiae x Saccharomyces kudriavzevii (strain VIN7)</name>
    <name type="common">Yeast</name>
    <dbReference type="NCBI Taxonomy" id="1095631"/>
    <lineage>
        <taxon>Eukaryota</taxon>
        <taxon>Fungi</taxon>
        <taxon>Dikarya</taxon>
        <taxon>Ascomycota</taxon>
        <taxon>Saccharomycotina</taxon>
        <taxon>Saccharomycetes</taxon>
        <taxon>Saccharomycetales</taxon>
        <taxon>Saccharomycetaceae</taxon>
        <taxon>Saccharomyces</taxon>
    </lineage>
</organism>
<evidence type="ECO:0000256" key="3">
    <source>
        <dbReference type="ARBA" id="ARBA00022801"/>
    </source>
</evidence>
<keyword evidence="1 6" id="KW-0028">Amino-acid biosynthesis</keyword>
<dbReference type="GO" id="GO:0005737">
    <property type="term" value="C:cytoplasm"/>
    <property type="evidence" value="ECO:0007669"/>
    <property type="project" value="UniProtKB-SubCell"/>
</dbReference>
<name>H0GTM9_SACCK</name>
<dbReference type="CDD" id="cd01629">
    <property type="entry name" value="HAD_EP"/>
    <property type="match status" value="1"/>
</dbReference>
<evidence type="ECO:0000256" key="4">
    <source>
        <dbReference type="ARBA" id="ARBA00022842"/>
    </source>
</evidence>
<dbReference type="SFLD" id="SFLDS00003">
    <property type="entry name" value="Haloacid_Dehalogenase"/>
    <property type="match status" value="1"/>
</dbReference>
<sequence>MGDGYSTYLLDIEGTVCPISFVKDTLFPYFTKQVPQLVQQDSRESAICEILSQFCIDDKHQLQAHILELVANDVKDPILKQLQGYVWAHGYESGQIKAPVYADAIDFIRRKDRIYIYSSGSVKAQKLLFGHVQDRRAPTGDSLDLNAYIDGYFDINTSGKKTETQAYANILQDIRVSANDVLFLSDNPLELDAAGAVGMATGLAVRPGNAPVSDMQKYRVYKSFEDL</sequence>
<dbReference type="HOGENOM" id="CLU_023273_1_1_1"/>
<comment type="catalytic activity">
    <reaction evidence="6">
        <text>5-methylsulfanyl-2,3-dioxopentyl phosphate + H2O = 1,2-dihydroxy-5-(methylsulfanyl)pent-1-en-3-one + phosphate</text>
        <dbReference type="Rhea" id="RHEA:21700"/>
        <dbReference type="ChEBI" id="CHEBI:15377"/>
        <dbReference type="ChEBI" id="CHEBI:43474"/>
        <dbReference type="ChEBI" id="CHEBI:49252"/>
        <dbReference type="ChEBI" id="CHEBI:58828"/>
        <dbReference type="EC" id="3.1.3.77"/>
    </reaction>
</comment>
<dbReference type="HAMAP" id="MF_03117">
    <property type="entry name" value="Salvage_MtnC_euk"/>
    <property type="match status" value="1"/>
</dbReference>
<dbReference type="GO" id="GO:0043874">
    <property type="term" value="F:acireductone synthase activity"/>
    <property type="evidence" value="ECO:0007669"/>
    <property type="project" value="UniProtKB-EC"/>
</dbReference>
<dbReference type="NCBIfam" id="TIGR01691">
    <property type="entry name" value="enolase-ppase"/>
    <property type="match status" value="1"/>
</dbReference>
<keyword evidence="2 6" id="KW-0479">Metal-binding</keyword>
<feature type="binding site" evidence="6">
    <location>
        <position position="13"/>
    </location>
    <ligand>
        <name>Mg(2+)</name>
        <dbReference type="ChEBI" id="CHEBI:18420"/>
    </ligand>
</feature>
<dbReference type="Proteomes" id="UP000009009">
    <property type="component" value="Unassembled WGS sequence"/>
</dbReference>
<dbReference type="OrthoDB" id="272500at2759"/>
<dbReference type="GO" id="GO:0000287">
    <property type="term" value="F:magnesium ion binding"/>
    <property type="evidence" value="ECO:0007669"/>
    <property type="project" value="UniProtKB-UniRule"/>
</dbReference>
<comment type="caution">
    <text evidence="7">The sequence shown here is derived from an EMBL/GenBank/DDBJ whole genome shotgun (WGS) entry which is preliminary data.</text>
</comment>
<comment type="subunit">
    <text evidence="6">Monomer.</text>
</comment>
<keyword evidence="3 6" id="KW-0378">Hydrolase</keyword>
<dbReference type="InterPro" id="IPR036412">
    <property type="entry name" value="HAD-like_sf"/>
</dbReference>
<dbReference type="GO" id="GO:0005634">
    <property type="term" value="C:nucleus"/>
    <property type="evidence" value="ECO:0007669"/>
    <property type="project" value="UniProtKB-SubCell"/>
</dbReference>
<feature type="binding site" evidence="6">
    <location>
        <position position="186"/>
    </location>
    <ligand>
        <name>Mg(2+)</name>
        <dbReference type="ChEBI" id="CHEBI:18420"/>
    </ligand>
</feature>
<feature type="binding site" evidence="6">
    <location>
        <position position="11"/>
    </location>
    <ligand>
        <name>Mg(2+)</name>
        <dbReference type="ChEBI" id="CHEBI:18420"/>
    </ligand>
</feature>
<evidence type="ECO:0000313" key="8">
    <source>
        <dbReference type="Proteomes" id="UP000009009"/>
    </source>
</evidence>
<keyword evidence="6" id="KW-0539">Nucleus</keyword>
<dbReference type="InterPro" id="IPR023214">
    <property type="entry name" value="HAD_sf"/>
</dbReference>
<feature type="binding site" evidence="6">
    <location>
        <begin position="118"/>
        <end position="119"/>
    </location>
    <ligand>
        <name>substrate</name>
    </ligand>
</feature>
<comment type="function">
    <text evidence="6">Bifunctional enzyme that catalyzes the enolization of 2,3-diketo-5-methylthiopentyl-1-phosphate (DK-MTP-1-P) into the intermediate 2-hydroxy-3-keto-5-methylthiopentenyl-1-phosphate (HK-MTPenyl-1-P), which is then dephosphorylated to form the acireductone 1,2-dihydroxy-3-keto-5-methylthiopentene (DHK-MTPene).</text>
</comment>
<gene>
    <name evidence="6" type="primary">UTR4</name>
    <name evidence="7" type="ORF">VIN7_6616</name>
</gene>
<dbReference type="PANTHER" id="PTHR20371:SF1">
    <property type="entry name" value="ENOLASE-PHOSPHATASE E1"/>
    <property type="match status" value="1"/>
</dbReference>
<dbReference type="EMBL" id="AGVY01000186">
    <property type="protein sequence ID" value="EHN02848.1"/>
    <property type="molecule type" value="Genomic_DNA"/>
</dbReference>
<dbReference type="AlphaFoldDB" id="H0GTM9"/>
<dbReference type="PhylomeDB" id="H0GTM9"/>
<dbReference type="UniPathway" id="UPA00904">
    <property type="reaction ID" value="UER00876"/>
</dbReference>
<dbReference type="PANTHER" id="PTHR20371">
    <property type="entry name" value="ENOLASE-PHOSPHATASE E1"/>
    <property type="match status" value="1"/>
</dbReference>
<dbReference type="SFLD" id="SFLDG01133">
    <property type="entry name" value="C1.5.4:_Enolase-phosphatase_Li"/>
    <property type="match status" value="1"/>
</dbReference>
<reference evidence="7 8" key="1">
    <citation type="journal article" date="2012" name="FEMS Yeast Res.">
        <title>The genome sequence of the wine yeast VIN7 reveals an allotriploid hybrid genome with Saccharomyces cerevisiae and Saccharomyces kudriavzevii origins.</title>
        <authorList>
            <person name="Borneman A.R."/>
            <person name="Desany B.A."/>
            <person name="Riches D."/>
            <person name="Affourtit J.P."/>
            <person name="Forgan A.H."/>
            <person name="Pretorius I.S."/>
            <person name="Egholm M."/>
            <person name="Chambers P.J."/>
        </authorList>
    </citation>
    <scope>NUCLEOTIDE SEQUENCE [LARGE SCALE GENOMIC DNA]</scope>
    <source>
        <strain evidence="7 8">VIN7</strain>
    </source>
</reference>
<evidence type="ECO:0000256" key="5">
    <source>
        <dbReference type="ARBA" id="ARBA00023167"/>
    </source>
</evidence>
<comment type="cofactor">
    <cofactor evidence="6">
        <name>Mg(2+)</name>
        <dbReference type="ChEBI" id="CHEBI:18420"/>
    </cofactor>
    <text evidence="6">Binds 1 Mg(2+) ion per subunit.</text>
</comment>
<comment type="similarity">
    <text evidence="6">Belongs to the HAD-like hydrolase superfamily. MasA/MtnC family.</text>
</comment>